<feature type="non-terminal residue" evidence="6">
    <location>
        <position position="212"/>
    </location>
</feature>
<evidence type="ECO:0000256" key="1">
    <source>
        <dbReference type="ARBA" id="ARBA00001478"/>
    </source>
</evidence>
<dbReference type="AlphaFoldDB" id="A0A2G9YA65"/>
<dbReference type="Gene3D" id="3.40.50.2000">
    <property type="entry name" value="Glycogen Phosphorylase B"/>
    <property type="match status" value="1"/>
</dbReference>
<keyword evidence="3" id="KW-0328">Glycosyltransferase</keyword>
<evidence type="ECO:0000313" key="7">
    <source>
        <dbReference type="Proteomes" id="UP000230392"/>
    </source>
</evidence>
<dbReference type="EMBL" id="PCRF01000212">
    <property type="protein sequence ID" value="PIP16116.1"/>
    <property type="molecule type" value="Genomic_DNA"/>
</dbReference>
<keyword evidence="4" id="KW-0808">Transferase</keyword>
<dbReference type="InterPro" id="IPR013534">
    <property type="entry name" value="Starch_synth_cat_dom"/>
</dbReference>
<dbReference type="EC" id="2.4.1.21" evidence="2"/>
<dbReference type="GO" id="GO:0009011">
    <property type="term" value="F:alpha-1,4-glucan glucosyltransferase (ADP-glucose donor) activity"/>
    <property type="evidence" value="ECO:0007669"/>
    <property type="project" value="UniProtKB-EC"/>
</dbReference>
<dbReference type="PANTHER" id="PTHR45825:SF11">
    <property type="entry name" value="ALPHA AMYLASE DOMAIN-CONTAINING PROTEIN"/>
    <property type="match status" value="1"/>
</dbReference>
<accession>A0A2G9YA65</accession>
<evidence type="ECO:0000256" key="3">
    <source>
        <dbReference type="ARBA" id="ARBA00022676"/>
    </source>
</evidence>
<comment type="caution">
    <text evidence="6">The sequence shown here is derived from an EMBL/GenBank/DDBJ whole genome shotgun (WGS) entry which is preliminary data.</text>
</comment>
<dbReference type="Pfam" id="PF08323">
    <property type="entry name" value="Glyco_transf_5"/>
    <property type="match status" value="1"/>
</dbReference>
<evidence type="ECO:0000313" key="6">
    <source>
        <dbReference type="EMBL" id="PIP16116.1"/>
    </source>
</evidence>
<dbReference type="PANTHER" id="PTHR45825">
    <property type="entry name" value="GRANULE-BOUND STARCH SYNTHASE 1, CHLOROPLASTIC/AMYLOPLASTIC"/>
    <property type="match status" value="1"/>
</dbReference>
<evidence type="ECO:0000259" key="5">
    <source>
        <dbReference type="Pfam" id="PF08323"/>
    </source>
</evidence>
<name>A0A2G9YA65_9BACT</name>
<gene>
    <name evidence="6" type="ORF">COX46_04280</name>
</gene>
<organism evidence="6 7">
    <name type="scientific">bacterium (Candidatus Ratteibacteria) CG23_combo_of_CG06-09_8_20_14_all_48_7</name>
    <dbReference type="NCBI Taxonomy" id="2014292"/>
    <lineage>
        <taxon>Bacteria</taxon>
        <taxon>Candidatus Ratteibacteria</taxon>
    </lineage>
</organism>
<protein>
    <recommendedName>
        <fullName evidence="2">starch synthase</fullName>
        <ecNumber evidence="2">2.4.1.21</ecNumber>
    </recommendedName>
</protein>
<proteinExistence type="predicted"/>
<evidence type="ECO:0000256" key="2">
    <source>
        <dbReference type="ARBA" id="ARBA00012588"/>
    </source>
</evidence>
<sequence>MSSLCRIAENIGDVVKLKEMQTKILFVAAEAVPFFKTGGLADVIGSLPLVLADSGAEIKVVLPFYRRLARFEKDCQLVLTGEIRFADKDWKVQVLSLQKGKTEFLFCDVPELFDRESLYGPSCVDYPDNPLRFGFFSYAALHFLANLQFQPDIIHCHDWHTALLPVYLKEVFSANPFYQKIKTIFTIHNLGYQGVFPKERWSMLSLPERLFN</sequence>
<evidence type="ECO:0000256" key="4">
    <source>
        <dbReference type="ARBA" id="ARBA00022679"/>
    </source>
</evidence>
<reference evidence="6 7" key="1">
    <citation type="submission" date="2017-09" db="EMBL/GenBank/DDBJ databases">
        <title>Depth-based differentiation of microbial function through sediment-hosted aquifers and enrichment of novel symbionts in the deep terrestrial subsurface.</title>
        <authorList>
            <person name="Probst A.J."/>
            <person name="Ladd B."/>
            <person name="Jarett J.K."/>
            <person name="Geller-Mcgrath D.E."/>
            <person name="Sieber C.M."/>
            <person name="Emerson J.B."/>
            <person name="Anantharaman K."/>
            <person name="Thomas B.C."/>
            <person name="Malmstrom R."/>
            <person name="Stieglmeier M."/>
            <person name="Klingl A."/>
            <person name="Woyke T."/>
            <person name="Ryan C.M."/>
            <person name="Banfield J.F."/>
        </authorList>
    </citation>
    <scope>NUCLEOTIDE SEQUENCE [LARGE SCALE GENOMIC DNA]</scope>
    <source>
        <strain evidence="6">CG23_combo_of_CG06-09_8_20_14_all_48_7</strain>
    </source>
</reference>
<dbReference type="Proteomes" id="UP000230392">
    <property type="component" value="Unassembled WGS sequence"/>
</dbReference>
<feature type="domain" description="Starch synthase catalytic" evidence="5">
    <location>
        <begin position="23"/>
        <end position="209"/>
    </location>
</feature>
<comment type="catalytic activity">
    <reaction evidence="1">
        <text>[(1-&gt;4)-alpha-D-glucosyl](n) + ADP-alpha-D-glucose = [(1-&gt;4)-alpha-D-glucosyl](n+1) + ADP + H(+)</text>
        <dbReference type="Rhea" id="RHEA:18189"/>
        <dbReference type="Rhea" id="RHEA-COMP:9584"/>
        <dbReference type="Rhea" id="RHEA-COMP:9587"/>
        <dbReference type="ChEBI" id="CHEBI:15378"/>
        <dbReference type="ChEBI" id="CHEBI:15444"/>
        <dbReference type="ChEBI" id="CHEBI:57498"/>
        <dbReference type="ChEBI" id="CHEBI:456216"/>
        <dbReference type="EC" id="2.4.1.21"/>
    </reaction>
</comment>
<dbReference type="SUPFAM" id="SSF53756">
    <property type="entry name" value="UDP-Glycosyltransferase/glycogen phosphorylase"/>
    <property type="match status" value="1"/>
</dbReference>